<dbReference type="PANTHER" id="PTHR43394">
    <property type="entry name" value="ATP-DEPENDENT PERMEASE MDL1, MITOCHONDRIAL"/>
    <property type="match status" value="1"/>
</dbReference>
<reference evidence="1 2" key="1">
    <citation type="journal article" date="2020" name="Biotechnol. Biofuels">
        <title>New insights from the biogas microbiome by comprehensive genome-resolved metagenomics of nearly 1600 species originating from multiple anaerobic digesters.</title>
        <authorList>
            <person name="Campanaro S."/>
            <person name="Treu L."/>
            <person name="Rodriguez-R L.M."/>
            <person name="Kovalovszki A."/>
            <person name="Ziels R.M."/>
            <person name="Maus I."/>
            <person name="Zhu X."/>
            <person name="Kougias P.G."/>
            <person name="Basile A."/>
            <person name="Luo G."/>
            <person name="Schluter A."/>
            <person name="Konstantinidis K.T."/>
            <person name="Angelidaki I."/>
        </authorList>
    </citation>
    <scope>NUCLEOTIDE SEQUENCE [LARGE SCALE GENOMIC DNA]</scope>
    <source>
        <strain evidence="1">AS23ysBPME_34</strain>
    </source>
</reference>
<accession>A0A7X8C430</accession>
<protein>
    <submittedName>
        <fullName evidence="1">ABC transporter ATP-binding protein</fullName>
    </submittedName>
</protein>
<sequence>TNTEELLQEGLQELLKGRTSFIIAHRLSTIRNSDQIFYIDGGVIDERGTHEELMAKRGKYYHLYQSQYNLLFVE</sequence>
<dbReference type="InterPro" id="IPR039421">
    <property type="entry name" value="Type_1_exporter"/>
</dbReference>
<dbReference type="InterPro" id="IPR027417">
    <property type="entry name" value="P-loop_NTPase"/>
</dbReference>
<dbReference type="SUPFAM" id="SSF52540">
    <property type="entry name" value="P-loop containing nucleoside triphosphate hydrolases"/>
    <property type="match status" value="1"/>
</dbReference>
<dbReference type="Proteomes" id="UP000541058">
    <property type="component" value="Unassembled WGS sequence"/>
</dbReference>
<dbReference type="PANTHER" id="PTHR43394:SF1">
    <property type="entry name" value="ATP-BINDING CASSETTE SUB-FAMILY B MEMBER 10, MITOCHONDRIAL"/>
    <property type="match status" value="1"/>
</dbReference>
<name>A0A7X8C430_9LACT</name>
<dbReference type="AlphaFoldDB" id="A0A7X8C430"/>
<dbReference type="Gene3D" id="3.40.50.300">
    <property type="entry name" value="P-loop containing nucleotide triphosphate hydrolases"/>
    <property type="match status" value="1"/>
</dbReference>
<dbReference type="GO" id="GO:0090374">
    <property type="term" value="P:oligopeptide export from mitochondrion"/>
    <property type="evidence" value="ECO:0007669"/>
    <property type="project" value="TreeGrafter"/>
</dbReference>
<dbReference type="GO" id="GO:0005524">
    <property type="term" value="F:ATP binding"/>
    <property type="evidence" value="ECO:0007669"/>
    <property type="project" value="UniProtKB-KW"/>
</dbReference>
<keyword evidence="1" id="KW-0067">ATP-binding</keyword>
<dbReference type="GO" id="GO:0015421">
    <property type="term" value="F:ABC-type oligopeptide transporter activity"/>
    <property type="evidence" value="ECO:0007669"/>
    <property type="project" value="TreeGrafter"/>
</dbReference>
<evidence type="ECO:0000313" key="1">
    <source>
        <dbReference type="EMBL" id="NLJ18618.1"/>
    </source>
</evidence>
<gene>
    <name evidence="1" type="ORF">GX355_07120</name>
</gene>
<keyword evidence="1" id="KW-0547">Nucleotide-binding</keyword>
<evidence type="ECO:0000313" key="2">
    <source>
        <dbReference type="Proteomes" id="UP000541058"/>
    </source>
</evidence>
<dbReference type="EMBL" id="JAAYSM010000226">
    <property type="protein sequence ID" value="NLJ18618.1"/>
    <property type="molecule type" value="Genomic_DNA"/>
</dbReference>
<feature type="non-terminal residue" evidence="1">
    <location>
        <position position="1"/>
    </location>
</feature>
<organism evidence="1 2">
    <name type="scientific">Globicatella sulfidifaciens</name>
    <dbReference type="NCBI Taxonomy" id="136093"/>
    <lineage>
        <taxon>Bacteria</taxon>
        <taxon>Bacillati</taxon>
        <taxon>Bacillota</taxon>
        <taxon>Bacilli</taxon>
        <taxon>Lactobacillales</taxon>
        <taxon>Aerococcaceae</taxon>
        <taxon>Globicatella</taxon>
    </lineage>
</organism>
<comment type="caution">
    <text evidence="1">The sequence shown here is derived from an EMBL/GenBank/DDBJ whole genome shotgun (WGS) entry which is preliminary data.</text>
</comment>
<proteinExistence type="predicted"/>